<dbReference type="AlphaFoldDB" id="A0A9D1KBJ7"/>
<dbReference type="Pfam" id="PF10612">
    <property type="entry name" value="Spore-coat_CotZ"/>
    <property type="match status" value="1"/>
</dbReference>
<dbReference type="Proteomes" id="UP000886833">
    <property type="component" value="Unassembled WGS sequence"/>
</dbReference>
<dbReference type="InterPro" id="IPR019593">
    <property type="entry name" value="Spore_coat_protein_Z/Y"/>
</dbReference>
<sequence length="135" mass="15088">MKEKKDTCCLGKLLKVIDILQRNAGGSDCFDESCTRPYLGSSPNIICFNTRPVTFYTRLGNVFSTTYTIDGNTNTSSVFRVESVDDCCVKCRILRPNPDTSDSNRTYLSTNEFITINLDCICVVSCLDDIIIDNL</sequence>
<organism evidence="1 2">
    <name type="scientific">Candidatus Onthousia faecipullorum</name>
    <dbReference type="NCBI Taxonomy" id="2840887"/>
    <lineage>
        <taxon>Bacteria</taxon>
        <taxon>Bacillati</taxon>
        <taxon>Bacillota</taxon>
        <taxon>Bacilli</taxon>
        <taxon>Candidatus Onthousia</taxon>
    </lineage>
</organism>
<reference evidence="1" key="2">
    <citation type="journal article" date="2021" name="PeerJ">
        <title>Extensive microbial diversity within the chicken gut microbiome revealed by metagenomics and culture.</title>
        <authorList>
            <person name="Gilroy R."/>
            <person name="Ravi A."/>
            <person name="Getino M."/>
            <person name="Pursley I."/>
            <person name="Horton D.L."/>
            <person name="Alikhan N.F."/>
            <person name="Baker D."/>
            <person name="Gharbi K."/>
            <person name="Hall N."/>
            <person name="Watson M."/>
            <person name="Adriaenssens E.M."/>
            <person name="Foster-Nyarko E."/>
            <person name="Jarju S."/>
            <person name="Secka A."/>
            <person name="Antonio M."/>
            <person name="Oren A."/>
            <person name="Chaudhuri R.R."/>
            <person name="La Ragione R."/>
            <person name="Hildebrand F."/>
            <person name="Pallen M.J."/>
        </authorList>
    </citation>
    <scope>NUCLEOTIDE SEQUENCE</scope>
    <source>
        <strain evidence="1">CHK195-26880</strain>
    </source>
</reference>
<gene>
    <name evidence="1" type="ORF">IAB59_04180</name>
</gene>
<evidence type="ECO:0000313" key="1">
    <source>
        <dbReference type="EMBL" id="HIT37659.1"/>
    </source>
</evidence>
<evidence type="ECO:0008006" key="3">
    <source>
        <dbReference type="Google" id="ProtNLM"/>
    </source>
</evidence>
<reference evidence="1" key="1">
    <citation type="submission" date="2020-10" db="EMBL/GenBank/DDBJ databases">
        <authorList>
            <person name="Gilroy R."/>
        </authorList>
    </citation>
    <scope>NUCLEOTIDE SEQUENCE</scope>
    <source>
        <strain evidence="1">CHK195-26880</strain>
    </source>
</reference>
<accession>A0A9D1KBJ7</accession>
<dbReference type="EMBL" id="DVKQ01000055">
    <property type="protein sequence ID" value="HIT37659.1"/>
    <property type="molecule type" value="Genomic_DNA"/>
</dbReference>
<protein>
    <recommendedName>
        <fullName evidence="3">Spore coat protein Z</fullName>
    </recommendedName>
</protein>
<evidence type="ECO:0000313" key="2">
    <source>
        <dbReference type="Proteomes" id="UP000886833"/>
    </source>
</evidence>
<name>A0A9D1KBJ7_9FIRM</name>
<proteinExistence type="predicted"/>
<comment type="caution">
    <text evidence="1">The sequence shown here is derived from an EMBL/GenBank/DDBJ whole genome shotgun (WGS) entry which is preliminary data.</text>
</comment>